<dbReference type="EMBL" id="CP010415">
    <property type="protein sequence ID" value="AJE21955.1"/>
    <property type="molecule type" value="Genomic_DNA"/>
</dbReference>
<evidence type="ECO:0000256" key="1">
    <source>
        <dbReference type="SAM" id="Phobius"/>
    </source>
</evidence>
<feature type="transmembrane region" description="Helical" evidence="1">
    <location>
        <begin position="45"/>
        <end position="66"/>
    </location>
</feature>
<feature type="domain" description="DUF1468" evidence="2">
    <location>
        <begin position="15"/>
        <end position="157"/>
    </location>
</feature>
<dbReference type="AlphaFoldDB" id="A0A0C4WQU9"/>
<keyword evidence="1" id="KW-0812">Transmembrane</keyword>
<feature type="transmembrane region" description="Helical" evidence="1">
    <location>
        <begin position="12"/>
        <end position="33"/>
    </location>
</feature>
<name>A0A0C4WQU9_9GAMM</name>
<feature type="transmembrane region" description="Helical" evidence="1">
    <location>
        <begin position="87"/>
        <end position="103"/>
    </location>
</feature>
<evidence type="ECO:0000259" key="2">
    <source>
        <dbReference type="Pfam" id="PF07331"/>
    </source>
</evidence>
<keyword evidence="1" id="KW-0472">Membrane</keyword>
<organism evidence="3 4">
    <name type="scientific">Azotobacter chroococcum NCIMB 8003</name>
    <dbReference type="NCBI Taxonomy" id="1328314"/>
    <lineage>
        <taxon>Bacteria</taxon>
        <taxon>Pseudomonadati</taxon>
        <taxon>Pseudomonadota</taxon>
        <taxon>Gammaproteobacteria</taxon>
        <taxon>Pseudomonadales</taxon>
        <taxon>Pseudomonadaceae</taxon>
        <taxon>Azotobacter</taxon>
    </lineage>
</organism>
<dbReference type="InterPro" id="IPR009936">
    <property type="entry name" value="DUF1468"/>
</dbReference>
<gene>
    <name evidence="3" type="ORF">Achr_25230</name>
</gene>
<keyword evidence="4" id="KW-1185">Reference proteome</keyword>
<protein>
    <submittedName>
        <fullName evidence="3">Tripartite tricarboxylate transporter TctB family</fullName>
    </submittedName>
</protein>
<dbReference type="HOGENOM" id="CLU_122385_0_0_6"/>
<keyword evidence="1" id="KW-1133">Transmembrane helix</keyword>
<proteinExistence type="predicted"/>
<feature type="transmembrane region" description="Helical" evidence="1">
    <location>
        <begin position="132"/>
        <end position="156"/>
    </location>
</feature>
<dbReference type="Pfam" id="PF07331">
    <property type="entry name" value="TctB"/>
    <property type="match status" value="1"/>
</dbReference>
<evidence type="ECO:0000313" key="3">
    <source>
        <dbReference type="EMBL" id="AJE21955.1"/>
    </source>
</evidence>
<reference evidence="3 4" key="1">
    <citation type="journal article" date="2015" name="PLoS ONE">
        <title>Azotobacter Genomes: The Genome of Azotobacter chroococcum NCIMB 8003 (ATCC 4412).</title>
        <authorList>
            <person name="Robson R.L."/>
            <person name="Jones R."/>
            <person name="Robson R.M."/>
            <person name="Schwartz A."/>
            <person name="Richardson T.H."/>
        </authorList>
    </citation>
    <scope>NUCLEOTIDE SEQUENCE [LARGE SCALE GENOMIC DNA]</scope>
    <source>
        <strain evidence="3 4">NCIMB 8003</strain>
    </source>
</reference>
<feature type="transmembrane region" description="Helical" evidence="1">
    <location>
        <begin position="109"/>
        <end position="125"/>
    </location>
</feature>
<dbReference type="Proteomes" id="UP000068210">
    <property type="component" value="Chromosome"/>
</dbReference>
<dbReference type="STRING" id="1328314.Achr_25230"/>
<evidence type="ECO:0000313" key="4">
    <source>
        <dbReference type="Proteomes" id="UP000068210"/>
    </source>
</evidence>
<dbReference type="KEGG" id="acx:Achr_25230"/>
<accession>A0A0C4WQU9</accession>
<sequence>MQKHPEKLLVGELSFAWLLLALAGGVAVLAYRIAGFSGISSPGAFPLGISAILLLSAGCILVGALRKQSADACDWLDATRQFCRQHFPRRILVFIALAVTYLASIQWASFYVSTFVFLLLSVLYLRGGRPLIALLTSALSVGLIYLLFSLAFSVYLP</sequence>
<dbReference type="RefSeq" id="WP_039804866.1">
    <property type="nucleotide sequence ID" value="NZ_CP010415.1"/>
</dbReference>